<dbReference type="Gene3D" id="2.60.40.3680">
    <property type="match status" value="2"/>
</dbReference>
<evidence type="ECO:0000313" key="2">
    <source>
        <dbReference type="Proteomes" id="UP000321062"/>
    </source>
</evidence>
<dbReference type="OrthoDB" id="7299818at2"/>
<dbReference type="EMBL" id="CP041690">
    <property type="protein sequence ID" value="QEE21364.1"/>
    <property type="molecule type" value="Genomic_DNA"/>
</dbReference>
<name>A0A5B9DSP2_9HYPH</name>
<proteinExistence type="predicted"/>
<keyword evidence="2" id="KW-1185">Reference proteome</keyword>
<dbReference type="AlphaFoldDB" id="A0A5B9DSP2"/>
<dbReference type="RefSeq" id="WP_147656579.1">
    <property type="nucleotide sequence ID" value="NZ_BMFM01000001.1"/>
</dbReference>
<dbReference type="InterPro" id="IPR025538">
    <property type="entry name" value="DUF4424"/>
</dbReference>
<reference evidence="1 2" key="1">
    <citation type="journal article" date="2015" name="Int. J. Syst. Evol. Microbiol.">
        <title>Youhaiella tibetensis gen. nov., sp. nov., isolated from subsurface sediment.</title>
        <authorList>
            <person name="Wang Y.X."/>
            <person name="Huang F.Q."/>
            <person name="Nogi Y."/>
            <person name="Pang S.J."/>
            <person name="Wang P.K."/>
            <person name="Lv J."/>
        </authorList>
    </citation>
    <scope>NUCLEOTIDE SEQUENCE [LARGE SCALE GENOMIC DNA]</scope>
    <source>
        <strain evidence="2">fig4</strain>
    </source>
</reference>
<dbReference type="Pfam" id="PF14415">
    <property type="entry name" value="DUF4424"/>
    <property type="match status" value="1"/>
</dbReference>
<organism evidence="1 2">
    <name type="scientific">Paradevosia tibetensis</name>
    <dbReference type="NCBI Taxonomy" id="1447062"/>
    <lineage>
        <taxon>Bacteria</taxon>
        <taxon>Pseudomonadati</taxon>
        <taxon>Pseudomonadota</taxon>
        <taxon>Alphaproteobacteria</taxon>
        <taxon>Hyphomicrobiales</taxon>
        <taxon>Devosiaceae</taxon>
        <taxon>Paradevosia</taxon>
    </lineage>
</organism>
<dbReference type="Proteomes" id="UP000321062">
    <property type="component" value="Chromosome"/>
</dbReference>
<accession>A0A5B9DSP2</accession>
<gene>
    <name evidence="1" type="ORF">FNA67_14720</name>
</gene>
<evidence type="ECO:0000313" key="1">
    <source>
        <dbReference type="EMBL" id="QEE21364.1"/>
    </source>
</evidence>
<protein>
    <submittedName>
        <fullName evidence="1">DUF4424 domain-containing protein</fullName>
    </submittedName>
</protein>
<sequence length="337" mass="37304">MLTRLGLSLLLAALPASAMANDSMAQLGAGGLSFITNDKVQMLSEDLSISAEEVKVVYEFKNSSDEDQHTLVAFPLPDITGSGDFIVSIPTEDPQNIFGFETTFNGKPVEATLHQYVFAFGIDQTDYLKGLGIPLTPYGQDTIDKLNALPEVDKNELMHRGLVIPMEYDAGQGWQTDMTPVWTLKSTYSWEADFKAGAMAEVVHTYKPSVGGTVAVTFLSEPYDDYDPASEYQKKYCTDESFIKAVRKTLTSSDDPYSAPFTESWISYIWSTGNNWSGPIGKFHLTVDKGAPENLVSFCGTDVRKTGPTTFEMTATDFYPPYNHELEILILNRQKPQ</sequence>
<dbReference type="KEGG" id="yti:FNA67_14720"/>